<dbReference type="KEGG" id="mtun:MTUNDRAET4_1935"/>
<protein>
    <submittedName>
        <fullName evidence="3">Uncharacterized protein</fullName>
    </submittedName>
</protein>
<keyword evidence="2" id="KW-1133">Transmembrane helix</keyword>
<feature type="transmembrane region" description="Helical" evidence="2">
    <location>
        <begin position="75"/>
        <end position="96"/>
    </location>
</feature>
<organism evidence="3 4">
    <name type="scientific">Methylocella tundrae</name>
    <dbReference type="NCBI Taxonomy" id="227605"/>
    <lineage>
        <taxon>Bacteria</taxon>
        <taxon>Pseudomonadati</taxon>
        <taxon>Pseudomonadota</taxon>
        <taxon>Alphaproteobacteria</taxon>
        <taxon>Hyphomicrobiales</taxon>
        <taxon>Beijerinckiaceae</taxon>
        <taxon>Methylocella</taxon>
    </lineage>
</organism>
<feature type="compositionally biased region" description="Low complexity" evidence="1">
    <location>
        <begin position="221"/>
        <end position="233"/>
    </location>
</feature>
<evidence type="ECO:0000313" key="3">
    <source>
        <dbReference type="EMBL" id="VFU08828.1"/>
    </source>
</evidence>
<accession>A0A4U8Z0H2</accession>
<evidence type="ECO:0000313" key="4">
    <source>
        <dbReference type="Proteomes" id="UP000294360"/>
    </source>
</evidence>
<feature type="compositionally biased region" description="Polar residues" evidence="1">
    <location>
        <begin position="273"/>
        <end position="288"/>
    </location>
</feature>
<keyword evidence="2" id="KW-0472">Membrane</keyword>
<feature type="compositionally biased region" description="Basic residues" evidence="1">
    <location>
        <begin position="293"/>
        <end position="302"/>
    </location>
</feature>
<feature type="region of interest" description="Disordered" evidence="1">
    <location>
        <begin position="246"/>
        <end position="302"/>
    </location>
</feature>
<dbReference type="AlphaFoldDB" id="A0A4U8Z0H2"/>
<gene>
    <name evidence="3" type="ORF">MTUNDRAET4_1935</name>
</gene>
<feature type="region of interest" description="Disordered" evidence="1">
    <location>
        <begin position="175"/>
        <end position="234"/>
    </location>
</feature>
<evidence type="ECO:0000256" key="2">
    <source>
        <dbReference type="SAM" id="Phobius"/>
    </source>
</evidence>
<sequence>MSQIPVVSPSPCADGGRPESARVPAMAGQFARSSARAFHGAGSASRLSAALRLRPPTSRKNSPMRASRIDLKLRLALRVAALAAFCFAAAAAYVLFETDRAAQARANWIAEVLAKDLALQQGQLHWIKGAPSQFPDLQRIAPALMGLGVCVAYRARDGEMIQRLCSGVAPGDAGPQLSPTSTSACLARTGSRRVPSSTTARRRGRLWRPLIARASSDRAGMRRAASSGSSPSRCLRCASLSTLRSPTPCGRPGRSAPGFSASPPAISRRVCRPSTSPSFRRSATSSIISPAALRRRSPSATR</sequence>
<proteinExistence type="predicted"/>
<dbReference type="EMBL" id="LR536450">
    <property type="protein sequence ID" value="VFU08828.1"/>
    <property type="molecule type" value="Genomic_DNA"/>
</dbReference>
<name>A0A4U8Z0H2_METTU</name>
<evidence type="ECO:0000256" key="1">
    <source>
        <dbReference type="SAM" id="MobiDB-lite"/>
    </source>
</evidence>
<dbReference type="Proteomes" id="UP000294360">
    <property type="component" value="Chromosome"/>
</dbReference>
<reference evidence="3 4" key="1">
    <citation type="submission" date="2019-03" db="EMBL/GenBank/DDBJ databases">
        <authorList>
            <person name="Kox A.R. M."/>
        </authorList>
    </citation>
    <scope>NUCLEOTIDE SEQUENCE [LARGE SCALE GENOMIC DNA]</scope>
    <source>
        <strain evidence="3">MTUNDRAET4 annotated genome</strain>
    </source>
</reference>
<keyword evidence="2" id="KW-0812">Transmembrane</keyword>